<keyword evidence="13" id="KW-1185">Reference proteome</keyword>
<dbReference type="HOGENOM" id="CLU_030671_3_1_6"/>
<dbReference type="STRING" id="314278.NB231_07372"/>
<reference evidence="12 13" key="1">
    <citation type="submission" date="2006-02" db="EMBL/GenBank/DDBJ databases">
        <authorList>
            <person name="Waterbury J."/>
            <person name="Ferriera S."/>
            <person name="Johnson J."/>
            <person name="Kravitz S."/>
            <person name="Halpern A."/>
            <person name="Remington K."/>
            <person name="Beeson K."/>
            <person name="Tran B."/>
            <person name="Rogers Y.-H."/>
            <person name="Friedman R."/>
            <person name="Venter J.C."/>
        </authorList>
    </citation>
    <scope>NUCLEOTIDE SEQUENCE [LARGE SCALE GENOMIC DNA]</scope>
    <source>
        <strain evidence="12 13">Nb-231</strain>
    </source>
</reference>
<protein>
    <recommendedName>
        <fullName evidence="5">Kynurenine formamidase</fullName>
        <ecNumber evidence="4">3.5.1.9</ecNumber>
    </recommendedName>
</protein>
<dbReference type="Gene3D" id="3.50.30.50">
    <property type="entry name" value="Putative cyclase"/>
    <property type="match status" value="1"/>
</dbReference>
<name>A4BUN4_9GAMM</name>
<dbReference type="OrthoDB" id="7067800at2"/>
<dbReference type="PANTHER" id="PTHR31118:SF32">
    <property type="entry name" value="KYNURENINE FORMAMIDASE"/>
    <property type="match status" value="1"/>
</dbReference>
<dbReference type="GO" id="GO:0046872">
    <property type="term" value="F:metal ion binding"/>
    <property type="evidence" value="ECO:0007669"/>
    <property type="project" value="UniProtKB-KW"/>
</dbReference>
<dbReference type="EMBL" id="AAOF01000019">
    <property type="protein sequence ID" value="EAR20600.1"/>
    <property type="molecule type" value="Genomic_DNA"/>
</dbReference>
<accession>A4BUN4</accession>
<dbReference type="RefSeq" id="WP_005000990.1">
    <property type="nucleotide sequence ID" value="NZ_CH672427.1"/>
</dbReference>
<evidence type="ECO:0000256" key="5">
    <source>
        <dbReference type="ARBA" id="ARBA00014889"/>
    </source>
</evidence>
<evidence type="ECO:0000256" key="7">
    <source>
        <dbReference type="ARBA" id="ARBA00022801"/>
    </source>
</evidence>
<comment type="cofactor">
    <cofactor evidence="1">
        <name>Zn(2+)</name>
        <dbReference type="ChEBI" id="CHEBI:29105"/>
    </cofactor>
</comment>
<evidence type="ECO:0000256" key="6">
    <source>
        <dbReference type="ARBA" id="ARBA00022723"/>
    </source>
</evidence>
<organism evidence="12 13">
    <name type="scientific">Nitrococcus mobilis Nb-231</name>
    <dbReference type="NCBI Taxonomy" id="314278"/>
    <lineage>
        <taxon>Bacteria</taxon>
        <taxon>Pseudomonadati</taxon>
        <taxon>Pseudomonadota</taxon>
        <taxon>Gammaproteobacteria</taxon>
        <taxon>Chromatiales</taxon>
        <taxon>Ectothiorhodospiraceae</taxon>
        <taxon>Nitrococcus</taxon>
    </lineage>
</organism>
<evidence type="ECO:0000256" key="11">
    <source>
        <dbReference type="ARBA" id="ARBA00060547"/>
    </source>
</evidence>
<proteinExistence type="predicted"/>
<evidence type="ECO:0000256" key="2">
    <source>
        <dbReference type="ARBA" id="ARBA00002204"/>
    </source>
</evidence>
<evidence type="ECO:0000256" key="9">
    <source>
        <dbReference type="ARBA" id="ARBA00023079"/>
    </source>
</evidence>
<dbReference type="FunFam" id="3.50.30.50:FF:000001">
    <property type="entry name" value="Kynurenine formamidase"/>
    <property type="match status" value="1"/>
</dbReference>
<dbReference type="Pfam" id="PF04199">
    <property type="entry name" value="Cyclase"/>
    <property type="match status" value="1"/>
</dbReference>
<comment type="caution">
    <text evidence="12">The sequence shown here is derived from an EMBL/GenBank/DDBJ whole genome shotgun (WGS) entry which is preliminary data.</text>
</comment>
<keyword evidence="8" id="KW-0862">Zinc</keyword>
<keyword evidence="9" id="KW-0823">Tryptophan catabolism</keyword>
<keyword evidence="7" id="KW-0378">Hydrolase</keyword>
<sequence>MEPADWIDISVPIHDAMLRWPGDPAVQVQRTHTIEHGDEVNLTQLSMSAHTGTHMDAPLHYLPGTASMDALPFTAIIGPARVLTVAAPGPISQHMLESAGIQVGERVLLKTRNSDHSWSKRAFNPRFTALSLEAARWLARQRIRLLGIDYLSVGPGNEEGAEVHRALLGAGIWIIEGLDLSAVKSGPYELICLPLRLAGAEGAPARALLRPLATQEGAER</sequence>
<evidence type="ECO:0000256" key="3">
    <source>
        <dbReference type="ARBA" id="ARBA00011738"/>
    </source>
</evidence>
<dbReference type="EC" id="3.5.1.9" evidence="4"/>
<dbReference type="SUPFAM" id="SSF102198">
    <property type="entry name" value="Putative cyclase"/>
    <property type="match status" value="1"/>
</dbReference>
<dbReference type="GO" id="GO:0019441">
    <property type="term" value="P:L-tryptophan catabolic process to kynurenine"/>
    <property type="evidence" value="ECO:0007669"/>
    <property type="project" value="InterPro"/>
</dbReference>
<comment type="catalytic activity">
    <reaction evidence="10">
        <text>N-formyl-L-kynurenine + H2O = L-kynurenine + formate + H(+)</text>
        <dbReference type="Rhea" id="RHEA:13009"/>
        <dbReference type="ChEBI" id="CHEBI:15377"/>
        <dbReference type="ChEBI" id="CHEBI:15378"/>
        <dbReference type="ChEBI" id="CHEBI:15740"/>
        <dbReference type="ChEBI" id="CHEBI:57959"/>
        <dbReference type="ChEBI" id="CHEBI:58629"/>
        <dbReference type="EC" id="3.5.1.9"/>
    </reaction>
</comment>
<dbReference type="InterPro" id="IPR037175">
    <property type="entry name" value="KFase_sf"/>
</dbReference>
<evidence type="ECO:0000313" key="12">
    <source>
        <dbReference type="EMBL" id="EAR20600.1"/>
    </source>
</evidence>
<dbReference type="PANTHER" id="PTHR31118">
    <property type="entry name" value="CYCLASE-LIKE PROTEIN 2"/>
    <property type="match status" value="1"/>
</dbReference>
<evidence type="ECO:0000256" key="1">
    <source>
        <dbReference type="ARBA" id="ARBA00001947"/>
    </source>
</evidence>
<evidence type="ECO:0000256" key="10">
    <source>
        <dbReference type="ARBA" id="ARBA00048496"/>
    </source>
</evidence>
<gene>
    <name evidence="12" type="ORF">NB231_07372</name>
</gene>
<dbReference type="AlphaFoldDB" id="A4BUN4"/>
<comment type="function">
    <text evidence="2">Catalyzes the hydrolysis of N-formyl-L-kynurenine to L-kynurenine, the second step in the kynurenine pathway of tryptophan degradation.</text>
</comment>
<dbReference type="Proteomes" id="UP000003374">
    <property type="component" value="Unassembled WGS sequence"/>
</dbReference>
<dbReference type="eggNOG" id="COG1878">
    <property type="taxonomic scope" value="Bacteria"/>
</dbReference>
<evidence type="ECO:0000256" key="8">
    <source>
        <dbReference type="ARBA" id="ARBA00022833"/>
    </source>
</evidence>
<evidence type="ECO:0000256" key="4">
    <source>
        <dbReference type="ARBA" id="ARBA00012930"/>
    </source>
</evidence>
<evidence type="ECO:0000313" key="13">
    <source>
        <dbReference type="Proteomes" id="UP000003374"/>
    </source>
</evidence>
<comment type="subunit">
    <text evidence="3">Homodimer.</text>
</comment>
<comment type="pathway">
    <text evidence="11">Amino-acid degradation; L-tryptophan degradation via kynurenine pathway; L-kynurenine from L-tryptophan: step 2/2.</text>
</comment>
<keyword evidence="6" id="KW-0479">Metal-binding</keyword>
<dbReference type="InterPro" id="IPR007325">
    <property type="entry name" value="KFase/CYL"/>
</dbReference>
<dbReference type="GO" id="GO:0004061">
    <property type="term" value="F:arylformamidase activity"/>
    <property type="evidence" value="ECO:0007669"/>
    <property type="project" value="UniProtKB-EC"/>
</dbReference>